<organism evidence="2 3">
    <name type="scientific">Rousettus aegyptiacus</name>
    <name type="common">Egyptian fruit bat</name>
    <name type="synonym">Pteropus aegyptiacus</name>
    <dbReference type="NCBI Taxonomy" id="9407"/>
    <lineage>
        <taxon>Eukaryota</taxon>
        <taxon>Metazoa</taxon>
        <taxon>Chordata</taxon>
        <taxon>Craniata</taxon>
        <taxon>Vertebrata</taxon>
        <taxon>Euteleostomi</taxon>
        <taxon>Mammalia</taxon>
        <taxon>Eutheria</taxon>
        <taxon>Laurasiatheria</taxon>
        <taxon>Chiroptera</taxon>
        <taxon>Yinpterochiroptera</taxon>
        <taxon>Pteropodoidea</taxon>
        <taxon>Pteropodidae</taxon>
        <taxon>Rousettinae</taxon>
        <taxon>Rousettus</taxon>
    </lineage>
</organism>
<gene>
    <name evidence="2" type="ORF">HJG63_018639</name>
</gene>
<evidence type="ECO:0000256" key="1">
    <source>
        <dbReference type="SAM" id="MobiDB-lite"/>
    </source>
</evidence>
<sequence length="249" mass="27655">MNFDQKAVKFLANFYINGDKHWTHGSLKPKSIVLAQPQTALMLSGPESTGGEMWPPAMQELPAPFKMQASPLQGPPRICTRNLKELWLERRPPIVTDLDVPGPTKYEVPEASVRESSPHPHFSIGRKPPAREGGGRRAWQTEWLQSESPFTQKADFNREQQHAAGSEKGPSPNAYDILPGCRLRSPRPPAFSMNRSPAFAAWLSSSRSPGPAAYYVEDCYNSRFPSAPGVVIQGVRRPKRHDTGPFCAL</sequence>
<reference evidence="2 3" key="1">
    <citation type="journal article" date="2020" name="Nature">
        <title>Six reference-quality genomes reveal evolution of bat adaptations.</title>
        <authorList>
            <person name="Jebb D."/>
            <person name="Huang Z."/>
            <person name="Pippel M."/>
            <person name="Hughes G.M."/>
            <person name="Lavrichenko K."/>
            <person name="Devanna P."/>
            <person name="Winkler S."/>
            <person name="Jermiin L.S."/>
            <person name="Skirmuntt E.C."/>
            <person name="Katzourakis A."/>
            <person name="Burkitt-Gray L."/>
            <person name="Ray D.A."/>
            <person name="Sullivan K.A.M."/>
            <person name="Roscito J.G."/>
            <person name="Kirilenko B.M."/>
            <person name="Davalos L.M."/>
            <person name="Corthals A.P."/>
            <person name="Power M.L."/>
            <person name="Jones G."/>
            <person name="Ransome R.D."/>
            <person name="Dechmann D.K.N."/>
            <person name="Locatelli A.G."/>
            <person name="Puechmaille S.J."/>
            <person name="Fedrigo O."/>
            <person name="Jarvis E.D."/>
            <person name="Hiller M."/>
            <person name="Vernes S.C."/>
            <person name="Myers E.W."/>
            <person name="Teeling E.C."/>
        </authorList>
    </citation>
    <scope>NUCLEOTIDE SEQUENCE [LARGE SCALE GENOMIC DNA]</scope>
    <source>
        <strain evidence="2">MRouAeg1</strain>
        <tissue evidence="2">Muscle</tissue>
    </source>
</reference>
<proteinExistence type="predicted"/>
<evidence type="ECO:0000313" key="2">
    <source>
        <dbReference type="EMBL" id="KAF6487701.1"/>
    </source>
</evidence>
<evidence type="ECO:0000313" key="3">
    <source>
        <dbReference type="Proteomes" id="UP000593571"/>
    </source>
</evidence>
<comment type="caution">
    <text evidence="2">The sequence shown here is derived from an EMBL/GenBank/DDBJ whole genome shotgun (WGS) entry which is preliminary data.</text>
</comment>
<dbReference type="Proteomes" id="UP000593571">
    <property type="component" value="Unassembled WGS sequence"/>
</dbReference>
<dbReference type="AlphaFoldDB" id="A0A7J8ITV0"/>
<accession>A0A7J8ITV0</accession>
<keyword evidence="3" id="KW-1185">Reference proteome</keyword>
<feature type="region of interest" description="Disordered" evidence="1">
    <location>
        <begin position="109"/>
        <end position="137"/>
    </location>
</feature>
<dbReference type="InterPro" id="IPR010736">
    <property type="entry name" value="SHIPPO-rpt"/>
</dbReference>
<name>A0A7J8ITV0_ROUAE</name>
<dbReference type="EMBL" id="JACASE010000003">
    <property type="protein sequence ID" value="KAF6487701.1"/>
    <property type="molecule type" value="Genomic_DNA"/>
</dbReference>
<feature type="region of interest" description="Disordered" evidence="1">
    <location>
        <begin position="158"/>
        <end position="177"/>
    </location>
</feature>
<dbReference type="Pfam" id="PF07004">
    <property type="entry name" value="SHIPPO-rpt"/>
    <property type="match status" value="3"/>
</dbReference>
<protein>
    <submittedName>
        <fullName evidence="2">Sperm-tail PG-rich repeat containing 3</fullName>
    </submittedName>
</protein>